<dbReference type="GO" id="GO:0032979">
    <property type="term" value="P:protein insertion into mitochondrial inner membrane from matrix"/>
    <property type="evidence" value="ECO:0007669"/>
    <property type="project" value="TreeGrafter"/>
</dbReference>
<dbReference type="InterPro" id="IPR001708">
    <property type="entry name" value="YidC/ALB3/OXA1/COX18"/>
</dbReference>
<dbReference type="Proteomes" id="UP000029445">
    <property type="component" value="Chromosome 1"/>
</dbReference>
<feature type="transmembrane region" description="Helical" evidence="8">
    <location>
        <begin position="120"/>
        <end position="144"/>
    </location>
</feature>
<dbReference type="EMBL" id="CP025759">
    <property type="protein sequence ID" value="KGB77588.1"/>
    <property type="molecule type" value="Genomic_DNA"/>
</dbReference>
<evidence type="ECO:0000313" key="10">
    <source>
        <dbReference type="EMBL" id="KGB77588.1"/>
    </source>
</evidence>
<comment type="similarity">
    <text evidence="2 6">Belongs to the OXA1/ALB3/YidC family.</text>
</comment>
<dbReference type="Pfam" id="PF02096">
    <property type="entry name" value="60KD_IMP"/>
    <property type="match status" value="1"/>
</dbReference>
<dbReference type="GO" id="GO:0005743">
    <property type="term" value="C:mitochondrial inner membrane"/>
    <property type="evidence" value="ECO:0007669"/>
    <property type="project" value="TreeGrafter"/>
</dbReference>
<dbReference type="GO" id="GO:0032977">
    <property type="term" value="F:membrane insertase activity"/>
    <property type="evidence" value="ECO:0007669"/>
    <property type="project" value="InterPro"/>
</dbReference>
<comment type="subcellular location">
    <subcellularLocation>
        <location evidence="1 6">Membrane</location>
        <topology evidence="1 6">Multi-pass membrane protein</topology>
    </subcellularLocation>
</comment>
<dbReference type="HOGENOM" id="CLU_595822_0_0_1"/>
<dbReference type="GeneID" id="88179715"/>
<reference evidence="10 11" key="1">
    <citation type="journal article" date="2011" name="MBio">
        <title>Genome variation in Cryptococcus gattii, an emerging pathogen of immunocompetent hosts.</title>
        <authorList>
            <person name="D'Souza C.A."/>
            <person name="Kronstad J.W."/>
            <person name="Taylor G."/>
            <person name="Warren R."/>
            <person name="Yuen M."/>
            <person name="Hu G."/>
            <person name="Jung W.H."/>
            <person name="Sham A."/>
            <person name="Kidd S.E."/>
            <person name="Tangen K."/>
            <person name="Lee N."/>
            <person name="Zeilmaker T."/>
            <person name="Sawkins J."/>
            <person name="McVicker G."/>
            <person name="Shah S."/>
            <person name="Gnerre S."/>
            <person name="Griggs A."/>
            <person name="Zeng Q."/>
            <person name="Bartlett K."/>
            <person name="Li W."/>
            <person name="Wang X."/>
            <person name="Heitman J."/>
            <person name="Stajich J.E."/>
            <person name="Fraser J.A."/>
            <person name="Meyer W."/>
            <person name="Carter D."/>
            <person name="Schein J."/>
            <person name="Krzywinski M."/>
            <person name="Kwon-Chung K.J."/>
            <person name="Varma A."/>
            <person name="Wang J."/>
            <person name="Brunham R."/>
            <person name="Fyfe M."/>
            <person name="Ouellette B.F."/>
            <person name="Siddiqui A."/>
            <person name="Marra M."/>
            <person name="Jones S."/>
            <person name="Holt R."/>
            <person name="Birren B.W."/>
            <person name="Galagan J.E."/>
            <person name="Cuomo C.A."/>
        </authorList>
    </citation>
    <scope>NUCLEOTIDE SEQUENCE [LARGE SCALE GENOMIC DNA]</scope>
    <source>
        <strain evidence="10 11">R265</strain>
    </source>
</reference>
<name>A0A095EKC1_CRYD2</name>
<dbReference type="OMA" id="VIYWLSS"/>
<feature type="region of interest" description="Disordered" evidence="7">
    <location>
        <begin position="294"/>
        <end position="357"/>
    </location>
</feature>
<dbReference type="KEGG" id="cdeu:CNBG_3426"/>
<evidence type="ECO:0000256" key="4">
    <source>
        <dbReference type="ARBA" id="ARBA00022989"/>
    </source>
</evidence>
<dbReference type="AlphaFoldDB" id="A0A095EKC1"/>
<dbReference type="PANTHER" id="PTHR12428">
    <property type="entry name" value="OXA1"/>
    <property type="match status" value="1"/>
</dbReference>
<evidence type="ECO:0000259" key="9">
    <source>
        <dbReference type="Pfam" id="PF02096"/>
    </source>
</evidence>
<evidence type="ECO:0000256" key="2">
    <source>
        <dbReference type="ARBA" id="ARBA00009877"/>
    </source>
</evidence>
<dbReference type="OrthoDB" id="2436667at2759"/>
<evidence type="ECO:0000256" key="3">
    <source>
        <dbReference type="ARBA" id="ARBA00022692"/>
    </source>
</evidence>
<feature type="transmembrane region" description="Helical" evidence="8">
    <location>
        <begin position="426"/>
        <end position="445"/>
    </location>
</feature>
<evidence type="ECO:0000256" key="7">
    <source>
        <dbReference type="SAM" id="MobiDB-lite"/>
    </source>
</evidence>
<evidence type="ECO:0000313" key="11">
    <source>
        <dbReference type="Proteomes" id="UP000029445"/>
    </source>
</evidence>
<protein>
    <recommendedName>
        <fullName evidence="9">Membrane insertase YidC/Oxa/ALB C-terminal domain-containing protein</fullName>
    </recommendedName>
</protein>
<feature type="compositionally biased region" description="Polar residues" evidence="7">
    <location>
        <begin position="333"/>
        <end position="357"/>
    </location>
</feature>
<dbReference type="InterPro" id="IPR028055">
    <property type="entry name" value="YidC/Oxa/ALB_C"/>
</dbReference>
<dbReference type="RefSeq" id="XP_062883395.1">
    <property type="nucleotide sequence ID" value="XM_063027440.1"/>
</dbReference>
<keyword evidence="5 8" id="KW-0472">Membrane</keyword>
<dbReference type="GO" id="GO:0033617">
    <property type="term" value="P:mitochondrial respiratory chain complex IV assembly"/>
    <property type="evidence" value="ECO:0007669"/>
    <property type="project" value="TreeGrafter"/>
</dbReference>
<keyword evidence="3 6" id="KW-0812">Transmembrane</keyword>
<evidence type="ECO:0000256" key="6">
    <source>
        <dbReference type="RuleBase" id="RU003945"/>
    </source>
</evidence>
<proteinExistence type="inferred from homology"/>
<sequence length="461" mass="50517">MFGLRIGTTTLSASQVVRSANSMPTSRKLSTLISTFTPRPTLLPSVERPSLISAKKMRPNQLRLLSSASAAPAAVETQLTSPADLPLEPLHEPLLQPASTFLDPLVHPLSDALLSIPHPLGYGTTLILLTLIVRTTFTLPVSLWQKKRAKKMQSIIAPEMKAINEQLAETVAKECRKKGVGYAEYLVELRRQLRKAQKAVHKKHNIHPWVTTWAPLIAHIPIFVTLSLTIRRALDLPGSPMASESFLWLDSLGQADGYGILPLVGMAVAFGNAEVVGRRVKDVRDALEGKVSNEKKVGVSAAPVPQSRHIPKPESPKGDINARPSPLFARSPPVTTGSSSQNNQTRGLSTSVSLTAQRQTRWKAPTNSLIKGKDNDLVEVGPNDKAPTFSLARQAEFRRSFFAGVLRFSAIGFAMIASQMPSGVVLYWFTSLCYSFVQNFFLSVLPQLRLEKQRKEEAVSN</sequence>
<feature type="transmembrane region" description="Helical" evidence="8">
    <location>
        <begin position="401"/>
        <end position="420"/>
    </location>
</feature>
<keyword evidence="11" id="KW-1185">Reference proteome</keyword>
<evidence type="ECO:0000256" key="5">
    <source>
        <dbReference type="ARBA" id="ARBA00023136"/>
    </source>
</evidence>
<accession>A0A095EKC1</accession>
<feature type="domain" description="Membrane insertase YidC/Oxa/ALB C-terminal" evidence="9">
    <location>
        <begin position="122"/>
        <end position="270"/>
    </location>
</feature>
<gene>
    <name evidence="10" type="ORF">CNBG_3426</name>
</gene>
<reference evidence="10 11" key="2">
    <citation type="journal article" date="2018" name="Proc. Natl. Acad. Sci.">
        <title>RNAi is a critical determinant of centromere evolution in closely related fungi.</title>
        <authorList>
            <person name="Yadav V."/>
            <person name="Sun S."/>
            <person name="Billmyre R.B."/>
            <person name="Thimmappa B.C."/>
            <person name="Shea T."/>
            <person name="Lintner R."/>
            <person name="Bakkeren G."/>
            <person name="Cuomo C.A."/>
            <person name="Heitman J."/>
            <person name="Sanyal K."/>
        </authorList>
    </citation>
    <scope>NUCLEOTIDE SEQUENCE [LARGE SCALE GENOMIC DNA]</scope>
    <source>
        <strain evidence="10 11">R265</strain>
    </source>
</reference>
<dbReference type="VEuPathDB" id="FungiDB:CNBG_3426"/>
<dbReference type="PANTHER" id="PTHR12428:SF65">
    <property type="entry name" value="CYTOCHROME C OXIDASE ASSEMBLY PROTEIN COX18, MITOCHONDRIAL"/>
    <property type="match status" value="1"/>
</dbReference>
<dbReference type="STRING" id="294750.A0A095EKC1"/>
<evidence type="ECO:0000256" key="1">
    <source>
        <dbReference type="ARBA" id="ARBA00004141"/>
    </source>
</evidence>
<organism evidence="10 11">
    <name type="scientific">Cryptococcus deuterogattii (strain R265)</name>
    <name type="common">Cryptococcus gattii VGII (strain R265)</name>
    <dbReference type="NCBI Taxonomy" id="294750"/>
    <lineage>
        <taxon>Eukaryota</taxon>
        <taxon>Fungi</taxon>
        <taxon>Dikarya</taxon>
        <taxon>Basidiomycota</taxon>
        <taxon>Agaricomycotina</taxon>
        <taxon>Tremellomycetes</taxon>
        <taxon>Tremellales</taxon>
        <taxon>Cryptococcaceae</taxon>
        <taxon>Cryptococcus</taxon>
        <taxon>Cryptococcus gattii species complex</taxon>
    </lineage>
</organism>
<evidence type="ECO:0000256" key="8">
    <source>
        <dbReference type="SAM" id="Phobius"/>
    </source>
</evidence>
<keyword evidence="4 8" id="KW-1133">Transmembrane helix</keyword>